<dbReference type="AlphaFoldDB" id="A0A2P7QFC1"/>
<sequence>MGRPLATTVAGQQWRLLMRDRRLFLLGFALLLLLCTAGLTGAALHARQEAQRRDGQSEEAQIWAQQGAANPHGAAHFGRYLFKPTSPLAAFDPGLLPQLGTSLKLEAHASNPARHRAIDGGTALDRFGDLSPATMLQVLAPLLIILSGFAAFAGEHARGLLRQELAAGAGPTMLMAGRLAAFGGLAVGLVAVAALASGAALGMAGASVTDFGALLWIMAGYALYLFTFAALTLGASAAFTSARTALVLLLAFWAVATLFVPRIAPSIAESLAPTLSGPAFEAAVTKQMREGPSGHDPQDARLERLRAETMRRYGVSRIEDLPIDFNGVALFHGEALSTSLYRRHFAALYEGYDRQAEIQRGFALLSPLQAIRPWSRALAGSDQHAHRQFLEQAELFRYELVQGLNRAIIFRPRREGAGPYLADVAAITRDARFTPTPSSKREALSRHGPDLAILGAWAAIATLFAFAAGSRLGRSNA</sequence>
<feature type="transmembrane region" description="Helical" evidence="1">
    <location>
        <begin position="179"/>
        <end position="201"/>
    </location>
</feature>
<organism evidence="2 3">
    <name type="scientific">Allosphingosinicella deserti</name>
    <dbReference type="NCBI Taxonomy" id="2116704"/>
    <lineage>
        <taxon>Bacteria</taxon>
        <taxon>Pseudomonadati</taxon>
        <taxon>Pseudomonadota</taxon>
        <taxon>Alphaproteobacteria</taxon>
        <taxon>Sphingomonadales</taxon>
        <taxon>Sphingomonadaceae</taxon>
        <taxon>Allosphingosinicella</taxon>
    </lineage>
</organism>
<dbReference type="InterPro" id="IPR021913">
    <property type="entry name" value="DUF3526"/>
</dbReference>
<protein>
    <recommendedName>
        <fullName evidence="4">ABC transporter permease</fullName>
    </recommendedName>
</protein>
<evidence type="ECO:0000256" key="1">
    <source>
        <dbReference type="SAM" id="Phobius"/>
    </source>
</evidence>
<dbReference type="Pfam" id="PF12040">
    <property type="entry name" value="DUF3526"/>
    <property type="match status" value="1"/>
</dbReference>
<dbReference type="GO" id="GO:0140359">
    <property type="term" value="F:ABC-type transporter activity"/>
    <property type="evidence" value="ECO:0007669"/>
    <property type="project" value="InterPro"/>
</dbReference>
<name>A0A2P7QFC1_9SPHN</name>
<feature type="transmembrane region" description="Helical" evidence="1">
    <location>
        <begin position="213"/>
        <end position="233"/>
    </location>
</feature>
<dbReference type="PANTHER" id="PTHR43471:SF1">
    <property type="entry name" value="ABC TRANSPORTER PERMEASE PROTEIN NOSY-RELATED"/>
    <property type="match status" value="1"/>
</dbReference>
<feature type="transmembrane region" description="Helical" evidence="1">
    <location>
        <begin position="134"/>
        <end position="153"/>
    </location>
</feature>
<dbReference type="EMBL" id="PXYI01000012">
    <property type="protein sequence ID" value="PSJ36681.1"/>
    <property type="molecule type" value="Genomic_DNA"/>
</dbReference>
<comment type="caution">
    <text evidence="2">The sequence shown here is derived from an EMBL/GenBank/DDBJ whole genome shotgun (WGS) entry which is preliminary data.</text>
</comment>
<evidence type="ECO:0000313" key="3">
    <source>
        <dbReference type="Proteomes" id="UP000241167"/>
    </source>
</evidence>
<keyword evidence="1" id="KW-1133">Transmembrane helix</keyword>
<keyword evidence="1" id="KW-0812">Transmembrane</keyword>
<dbReference type="RefSeq" id="WP_106515816.1">
    <property type="nucleotide sequence ID" value="NZ_PXYI01000012.1"/>
</dbReference>
<feature type="transmembrane region" description="Helical" evidence="1">
    <location>
        <begin position="245"/>
        <end position="264"/>
    </location>
</feature>
<keyword evidence="3" id="KW-1185">Reference proteome</keyword>
<keyword evidence="1" id="KW-0472">Membrane</keyword>
<accession>A0A2P7QFC1</accession>
<evidence type="ECO:0000313" key="2">
    <source>
        <dbReference type="EMBL" id="PSJ36681.1"/>
    </source>
</evidence>
<dbReference type="Proteomes" id="UP000241167">
    <property type="component" value="Unassembled WGS sequence"/>
</dbReference>
<evidence type="ECO:0008006" key="4">
    <source>
        <dbReference type="Google" id="ProtNLM"/>
    </source>
</evidence>
<feature type="transmembrane region" description="Helical" evidence="1">
    <location>
        <begin position="451"/>
        <end position="469"/>
    </location>
</feature>
<reference evidence="2 3" key="1">
    <citation type="submission" date="2018-03" db="EMBL/GenBank/DDBJ databases">
        <title>The draft genome of Sphingosinicella sp. GL-C-18.</title>
        <authorList>
            <person name="Liu L."/>
            <person name="Li L."/>
            <person name="Liang L."/>
            <person name="Zhang X."/>
            <person name="Wang T."/>
        </authorList>
    </citation>
    <scope>NUCLEOTIDE SEQUENCE [LARGE SCALE GENOMIC DNA]</scope>
    <source>
        <strain evidence="2 3">GL-C-18</strain>
    </source>
</reference>
<dbReference type="PANTHER" id="PTHR43471">
    <property type="entry name" value="ABC TRANSPORTER PERMEASE"/>
    <property type="match status" value="1"/>
</dbReference>
<gene>
    <name evidence="2" type="ORF">C7I55_25170</name>
</gene>
<dbReference type="GO" id="GO:0005886">
    <property type="term" value="C:plasma membrane"/>
    <property type="evidence" value="ECO:0007669"/>
    <property type="project" value="UniProtKB-SubCell"/>
</dbReference>
<dbReference type="OrthoDB" id="184009at2"/>
<proteinExistence type="predicted"/>